<dbReference type="InterPro" id="IPR014284">
    <property type="entry name" value="RNA_pol_sigma-70_dom"/>
</dbReference>
<reference evidence="8" key="1">
    <citation type="submission" date="2017-02" db="EMBL/GenBank/DDBJ databases">
        <title>Complete genome sequence of Cupriavidus necator strain NH9, a 3-chlorobenzoate degrader.</title>
        <authorList>
            <person name="Moriuchi R."/>
            <person name="Dohra H."/>
            <person name="Ogawa N."/>
        </authorList>
    </citation>
    <scope>NUCLEOTIDE SEQUENCE [LARGE SCALE GENOMIC DNA]</scope>
    <source>
        <strain evidence="8">NH9</strain>
    </source>
</reference>
<gene>
    <name evidence="7" type="ORF">BJN34_26820</name>
</gene>
<dbReference type="InterPro" id="IPR013324">
    <property type="entry name" value="RNA_pol_sigma_r3/r4-like"/>
</dbReference>
<dbReference type="GO" id="GO:0006352">
    <property type="term" value="P:DNA-templated transcription initiation"/>
    <property type="evidence" value="ECO:0007669"/>
    <property type="project" value="InterPro"/>
</dbReference>
<evidence type="ECO:0000313" key="8">
    <source>
        <dbReference type="Proteomes" id="UP000189627"/>
    </source>
</evidence>
<dbReference type="InterPro" id="IPR036388">
    <property type="entry name" value="WH-like_DNA-bd_sf"/>
</dbReference>
<dbReference type="SUPFAM" id="SSF88946">
    <property type="entry name" value="Sigma2 domain of RNA polymerase sigma factors"/>
    <property type="match status" value="1"/>
</dbReference>
<dbReference type="SUPFAM" id="SSF88659">
    <property type="entry name" value="Sigma3 and sigma4 domains of RNA polymerase sigma factors"/>
    <property type="match status" value="1"/>
</dbReference>
<accession>A0A1U9UZ25</accession>
<dbReference type="GO" id="GO:0016987">
    <property type="term" value="F:sigma factor activity"/>
    <property type="evidence" value="ECO:0007669"/>
    <property type="project" value="UniProtKB-KW"/>
</dbReference>
<dbReference type="InterPro" id="IPR039425">
    <property type="entry name" value="RNA_pol_sigma-70-like"/>
</dbReference>
<keyword evidence="3" id="KW-0731">Sigma factor</keyword>
<feature type="domain" description="PhyR sigma2" evidence="6">
    <location>
        <begin position="7"/>
        <end position="60"/>
    </location>
</feature>
<dbReference type="GO" id="GO:0003677">
    <property type="term" value="F:DNA binding"/>
    <property type="evidence" value="ECO:0007669"/>
    <property type="project" value="InterPro"/>
</dbReference>
<sequence length="173" mass="19673">MSLRDDLAACLPQLHRYARALTGDAAWAEDLVQDTVERALGRTSLLRAHSNTRAWLMTILRHLYIDQLRKRHELALDADDPLWQQLEAPAGEIDGLLLLDVQRALYRLPLEQREVLLLVALEQLSYQEAAAILQVPVGTVMSRLSRAREHLRELLGGDAGSRRNVFKVVRKRP</sequence>
<dbReference type="PANTHER" id="PTHR43133">
    <property type="entry name" value="RNA POLYMERASE ECF-TYPE SIGMA FACTO"/>
    <property type="match status" value="1"/>
</dbReference>
<evidence type="ECO:0000256" key="2">
    <source>
        <dbReference type="ARBA" id="ARBA00023015"/>
    </source>
</evidence>
<name>A0A1U9UZ25_CUPNE</name>
<dbReference type="Gene3D" id="1.10.1740.10">
    <property type="match status" value="1"/>
</dbReference>
<feature type="domain" description="RNA polymerase sigma factor 70 region 4 type 2" evidence="5">
    <location>
        <begin position="99"/>
        <end position="151"/>
    </location>
</feature>
<proteinExistence type="inferred from homology"/>
<dbReference type="CDD" id="cd06171">
    <property type="entry name" value="Sigma70_r4"/>
    <property type="match status" value="1"/>
</dbReference>
<dbReference type="Proteomes" id="UP000189627">
    <property type="component" value="Chromosome 2"/>
</dbReference>
<evidence type="ECO:0000313" key="7">
    <source>
        <dbReference type="EMBL" id="AQV97481.1"/>
    </source>
</evidence>
<evidence type="ECO:0000256" key="4">
    <source>
        <dbReference type="ARBA" id="ARBA00023163"/>
    </source>
</evidence>
<comment type="similarity">
    <text evidence="1">Belongs to the sigma-70 factor family. ECF subfamily.</text>
</comment>
<protein>
    <submittedName>
        <fullName evidence="7">RNA polymerase subunit sigma-24</fullName>
    </submittedName>
</protein>
<dbReference type="PANTHER" id="PTHR43133:SF25">
    <property type="entry name" value="RNA POLYMERASE SIGMA FACTOR RFAY-RELATED"/>
    <property type="match status" value="1"/>
</dbReference>
<dbReference type="RefSeq" id="WP_078199845.1">
    <property type="nucleotide sequence ID" value="NZ_CP017758.1"/>
</dbReference>
<dbReference type="KEGG" id="cuh:BJN34_26820"/>
<dbReference type="InterPro" id="IPR013249">
    <property type="entry name" value="RNA_pol_sigma70_r4_t2"/>
</dbReference>
<evidence type="ECO:0000259" key="5">
    <source>
        <dbReference type="Pfam" id="PF08281"/>
    </source>
</evidence>
<dbReference type="Pfam" id="PF08281">
    <property type="entry name" value="Sigma70_r4_2"/>
    <property type="match status" value="1"/>
</dbReference>
<dbReference type="OrthoDB" id="9797134at2"/>
<dbReference type="InterPro" id="IPR053866">
    <property type="entry name" value="PhyR_sigma2"/>
</dbReference>
<evidence type="ECO:0000256" key="3">
    <source>
        <dbReference type="ARBA" id="ARBA00023082"/>
    </source>
</evidence>
<evidence type="ECO:0000259" key="6">
    <source>
        <dbReference type="Pfam" id="PF22029"/>
    </source>
</evidence>
<dbReference type="NCBIfam" id="TIGR02937">
    <property type="entry name" value="sigma70-ECF"/>
    <property type="match status" value="1"/>
</dbReference>
<organism evidence="7 8">
    <name type="scientific">Cupriavidus necator</name>
    <name type="common">Alcaligenes eutrophus</name>
    <name type="synonym">Ralstonia eutropha</name>
    <dbReference type="NCBI Taxonomy" id="106590"/>
    <lineage>
        <taxon>Bacteria</taxon>
        <taxon>Pseudomonadati</taxon>
        <taxon>Pseudomonadota</taxon>
        <taxon>Betaproteobacteria</taxon>
        <taxon>Burkholderiales</taxon>
        <taxon>Burkholderiaceae</taxon>
        <taxon>Cupriavidus</taxon>
    </lineage>
</organism>
<keyword evidence="2" id="KW-0805">Transcription regulation</keyword>
<dbReference type="InterPro" id="IPR013325">
    <property type="entry name" value="RNA_pol_sigma_r2"/>
</dbReference>
<evidence type="ECO:0000256" key="1">
    <source>
        <dbReference type="ARBA" id="ARBA00010641"/>
    </source>
</evidence>
<keyword evidence="4" id="KW-0804">Transcription</keyword>
<dbReference type="AlphaFoldDB" id="A0A1U9UZ25"/>
<dbReference type="EMBL" id="CP017758">
    <property type="protein sequence ID" value="AQV97481.1"/>
    <property type="molecule type" value="Genomic_DNA"/>
</dbReference>
<dbReference type="Pfam" id="PF22029">
    <property type="entry name" value="PhyR_sigma2"/>
    <property type="match status" value="1"/>
</dbReference>
<dbReference type="Gene3D" id="1.10.10.10">
    <property type="entry name" value="Winged helix-like DNA-binding domain superfamily/Winged helix DNA-binding domain"/>
    <property type="match status" value="1"/>
</dbReference>